<dbReference type="Gene3D" id="2.30.30.40">
    <property type="entry name" value="SH3 Domains"/>
    <property type="match status" value="1"/>
</dbReference>
<gene>
    <name evidence="6" type="ORF">CH338_16715</name>
</gene>
<name>A0A327KNZ9_9BRAD</name>
<dbReference type="AlphaFoldDB" id="A0A327KNZ9"/>
<sequence>MARAQTPFDPRLTPARPDLAAKHLEGQVTAARFADGRAYEVVAGRAPMRKTPAAAAEMLTEALAGERVTVYDVGEDGFAWGQLAADGYVGYVPAGALGPPGPAPTHRVTALRTHVLPAPSVRRPPLDSLPFGSRVAVVRTDGAFAVTAAGGFVPLAHLAPADSLQADPVAVAETFLGAPYLWGGKTVAGLDCSGLVQVALTACGIACPRDTDMQETALGRPLDTPIDLGALRRGDLVFWKGHVALVRDTATLLHANAHHMAVATEPIAAAVARIVASGGGAVTSVRRLA</sequence>
<dbReference type="RefSeq" id="WP_111358272.1">
    <property type="nucleotide sequence ID" value="NZ_NHSK01000134.1"/>
</dbReference>
<evidence type="ECO:0000313" key="6">
    <source>
        <dbReference type="EMBL" id="RAI37058.1"/>
    </source>
</evidence>
<accession>A0A327KNZ9</accession>
<dbReference type="OrthoDB" id="9813368at2"/>
<keyword evidence="7" id="KW-1185">Reference proteome</keyword>
<dbReference type="Gene3D" id="3.90.1720.10">
    <property type="entry name" value="endopeptidase domain like (from Nostoc punctiforme)"/>
    <property type="match status" value="1"/>
</dbReference>
<dbReference type="SUPFAM" id="SSF54001">
    <property type="entry name" value="Cysteine proteinases"/>
    <property type="match status" value="1"/>
</dbReference>
<evidence type="ECO:0000256" key="2">
    <source>
        <dbReference type="ARBA" id="ARBA00022670"/>
    </source>
</evidence>
<dbReference type="InterPro" id="IPR051794">
    <property type="entry name" value="PG_Endopeptidase_C40"/>
</dbReference>
<dbReference type="PROSITE" id="PS51935">
    <property type="entry name" value="NLPC_P60"/>
    <property type="match status" value="1"/>
</dbReference>
<evidence type="ECO:0000256" key="4">
    <source>
        <dbReference type="ARBA" id="ARBA00022807"/>
    </source>
</evidence>
<dbReference type="Pfam" id="PF00877">
    <property type="entry name" value="NLPC_P60"/>
    <property type="match status" value="1"/>
</dbReference>
<dbReference type="Pfam" id="PF18348">
    <property type="entry name" value="SH3_16"/>
    <property type="match status" value="1"/>
</dbReference>
<feature type="domain" description="NlpC/P60" evidence="5">
    <location>
        <begin position="162"/>
        <end position="289"/>
    </location>
</feature>
<comment type="similarity">
    <text evidence="1">Belongs to the peptidase C40 family.</text>
</comment>
<keyword evidence="4" id="KW-0788">Thiol protease</keyword>
<evidence type="ECO:0000313" key="7">
    <source>
        <dbReference type="Proteomes" id="UP000248863"/>
    </source>
</evidence>
<evidence type="ECO:0000259" key="5">
    <source>
        <dbReference type="PROSITE" id="PS51935"/>
    </source>
</evidence>
<dbReference type="SUPFAM" id="SSF50044">
    <property type="entry name" value="SH3-domain"/>
    <property type="match status" value="1"/>
</dbReference>
<proteinExistence type="inferred from homology"/>
<comment type="caution">
    <text evidence="6">The sequence shown here is derived from an EMBL/GenBank/DDBJ whole genome shotgun (WGS) entry which is preliminary data.</text>
</comment>
<keyword evidence="3" id="KW-0378">Hydrolase</keyword>
<dbReference type="InterPro" id="IPR038765">
    <property type="entry name" value="Papain-like_cys_pep_sf"/>
</dbReference>
<evidence type="ECO:0000256" key="1">
    <source>
        <dbReference type="ARBA" id="ARBA00007074"/>
    </source>
</evidence>
<dbReference type="GO" id="GO:0008234">
    <property type="term" value="F:cysteine-type peptidase activity"/>
    <property type="evidence" value="ECO:0007669"/>
    <property type="project" value="UniProtKB-KW"/>
</dbReference>
<dbReference type="InterPro" id="IPR000064">
    <property type="entry name" value="NLP_P60_dom"/>
</dbReference>
<reference evidence="6 7" key="1">
    <citation type="submission" date="2017-07" db="EMBL/GenBank/DDBJ databases">
        <title>Draft Genome Sequences of Select Purple Nonsulfur Bacteria.</title>
        <authorList>
            <person name="Lasarre B."/>
            <person name="Mckinlay J.B."/>
        </authorList>
    </citation>
    <scope>NUCLEOTIDE SEQUENCE [LARGE SCALE GENOMIC DNA]</scope>
    <source>
        <strain evidence="6 7">DSM 11907</strain>
    </source>
</reference>
<protein>
    <submittedName>
        <fullName evidence="6">Peptidase P60</fullName>
    </submittedName>
</protein>
<dbReference type="EMBL" id="NPEU01000197">
    <property type="protein sequence ID" value="RAI37058.1"/>
    <property type="molecule type" value="Genomic_DNA"/>
</dbReference>
<dbReference type="PANTHER" id="PTHR47359">
    <property type="entry name" value="PEPTIDOGLYCAN DL-ENDOPEPTIDASE CWLO"/>
    <property type="match status" value="1"/>
</dbReference>
<organism evidence="6 7">
    <name type="scientific">Rhodoplanes elegans</name>
    <dbReference type="NCBI Taxonomy" id="29408"/>
    <lineage>
        <taxon>Bacteria</taxon>
        <taxon>Pseudomonadati</taxon>
        <taxon>Pseudomonadota</taxon>
        <taxon>Alphaproteobacteria</taxon>
        <taxon>Hyphomicrobiales</taxon>
        <taxon>Nitrobacteraceae</taxon>
        <taxon>Rhodoplanes</taxon>
    </lineage>
</organism>
<dbReference type="PANTHER" id="PTHR47359:SF3">
    <property type="entry name" value="NLP_P60 DOMAIN-CONTAINING PROTEIN-RELATED"/>
    <property type="match status" value="1"/>
</dbReference>
<dbReference type="GO" id="GO:0006508">
    <property type="term" value="P:proteolysis"/>
    <property type="evidence" value="ECO:0007669"/>
    <property type="project" value="UniProtKB-KW"/>
</dbReference>
<dbReference type="InterPro" id="IPR041382">
    <property type="entry name" value="SH3_16"/>
</dbReference>
<dbReference type="InterPro" id="IPR036028">
    <property type="entry name" value="SH3-like_dom_sf"/>
</dbReference>
<dbReference type="Proteomes" id="UP000248863">
    <property type="component" value="Unassembled WGS sequence"/>
</dbReference>
<evidence type="ECO:0000256" key="3">
    <source>
        <dbReference type="ARBA" id="ARBA00022801"/>
    </source>
</evidence>
<keyword evidence="2" id="KW-0645">Protease</keyword>